<feature type="transmembrane region" description="Helical" evidence="7">
    <location>
        <begin position="76"/>
        <end position="95"/>
    </location>
</feature>
<dbReference type="InterPro" id="IPR050171">
    <property type="entry name" value="MFS_Transporters"/>
</dbReference>
<reference evidence="9 10" key="1">
    <citation type="submission" date="2019-03" db="EMBL/GenBank/DDBJ databases">
        <title>Genomic Encyclopedia of Type Strains, Phase IV (KMG-IV): sequencing the most valuable type-strain genomes for metagenomic binning, comparative biology and taxonomic classification.</title>
        <authorList>
            <person name="Goeker M."/>
        </authorList>
    </citation>
    <scope>NUCLEOTIDE SEQUENCE [LARGE SCALE GENOMIC DNA]</scope>
    <source>
        <strain evidence="9 10">DSM 10053</strain>
    </source>
</reference>
<name>A0A4R1L0H7_9PAST</name>
<feature type="transmembrane region" description="Helical" evidence="7">
    <location>
        <begin position="308"/>
        <end position="332"/>
    </location>
</feature>
<feature type="transmembrane region" description="Helical" evidence="7">
    <location>
        <begin position="50"/>
        <end position="69"/>
    </location>
</feature>
<feature type="transmembrane region" description="Helical" evidence="7">
    <location>
        <begin position="134"/>
        <end position="155"/>
    </location>
</feature>
<dbReference type="PROSITE" id="PS50850">
    <property type="entry name" value="MFS"/>
    <property type="match status" value="1"/>
</dbReference>
<feature type="transmembrane region" description="Helical" evidence="7">
    <location>
        <begin position="344"/>
        <end position="367"/>
    </location>
</feature>
<keyword evidence="10" id="KW-1185">Reference proteome</keyword>
<keyword evidence="2" id="KW-0813">Transport</keyword>
<dbReference type="GO" id="GO:0022857">
    <property type="term" value="F:transmembrane transporter activity"/>
    <property type="evidence" value="ECO:0007669"/>
    <property type="project" value="InterPro"/>
</dbReference>
<dbReference type="InterPro" id="IPR020846">
    <property type="entry name" value="MFS_dom"/>
</dbReference>
<feature type="transmembrane region" description="Helical" evidence="7">
    <location>
        <begin position="285"/>
        <end position="302"/>
    </location>
</feature>
<comment type="subcellular location">
    <subcellularLocation>
        <location evidence="1">Cell membrane</location>
        <topology evidence="1">Multi-pass membrane protein</topology>
    </subcellularLocation>
</comment>
<dbReference type="GO" id="GO:0005886">
    <property type="term" value="C:plasma membrane"/>
    <property type="evidence" value="ECO:0007669"/>
    <property type="project" value="UniProtKB-SubCell"/>
</dbReference>
<dbReference type="InterPro" id="IPR011701">
    <property type="entry name" value="MFS"/>
</dbReference>
<feature type="transmembrane region" description="Helical" evidence="7">
    <location>
        <begin position="7"/>
        <end position="30"/>
    </location>
</feature>
<accession>A0A4R1L0H7</accession>
<evidence type="ECO:0000256" key="2">
    <source>
        <dbReference type="ARBA" id="ARBA00022448"/>
    </source>
</evidence>
<feature type="transmembrane region" description="Helical" evidence="7">
    <location>
        <begin position="101"/>
        <end position="122"/>
    </location>
</feature>
<dbReference type="InterPro" id="IPR036259">
    <property type="entry name" value="MFS_trans_sf"/>
</dbReference>
<dbReference type="EMBL" id="SMGJ01000001">
    <property type="protein sequence ID" value="TCK71376.1"/>
    <property type="molecule type" value="Genomic_DNA"/>
</dbReference>
<evidence type="ECO:0000256" key="1">
    <source>
        <dbReference type="ARBA" id="ARBA00004651"/>
    </source>
</evidence>
<feature type="transmembrane region" description="Helical" evidence="7">
    <location>
        <begin position="373"/>
        <end position="392"/>
    </location>
</feature>
<keyword evidence="6 7" id="KW-0472">Membrane</keyword>
<dbReference type="RefSeq" id="WP_132300094.1">
    <property type="nucleotide sequence ID" value="NZ_CP170642.1"/>
</dbReference>
<feature type="transmembrane region" description="Helical" evidence="7">
    <location>
        <begin position="209"/>
        <end position="229"/>
    </location>
</feature>
<evidence type="ECO:0000256" key="5">
    <source>
        <dbReference type="ARBA" id="ARBA00022989"/>
    </source>
</evidence>
<proteinExistence type="predicted"/>
<gene>
    <name evidence="9" type="ORF">EV692_0446</name>
</gene>
<dbReference type="SUPFAM" id="SSF103473">
    <property type="entry name" value="MFS general substrate transporter"/>
    <property type="match status" value="1"/>
</dbReference>
<evidence type="ECO:0000256" key="4">
    <source>
        <dbReference type="ARBA" id="ARBA00022692"/>
    </source>
</evidence>
<sequence>MYSKFRWFVLFVMFIVTASTSLILIAPVTIVDSISSSSHLAPPTIITASMSTFNLFIVLSVMAGGILVDKFGVTKIYVLCLALVICGNVVMANLGNEVWGIFLSRAFQGLGTGPIMVSITLVARQWFKQNEHGIVTGLQGMAVSIGIAIGFVLVPRLVTYVEDWGTVFYYLSLINLTGIVLTLIVIFCPKLEPVELDVPSPMQQTATEFKLLQPLVLIGVVSLFCSTWLQQSVNSVGAGFIGTELGLGQIHGADLMFYYSIAYAIGSPLGGAVAGIWLKGQKDNLVILVCFLISAIFSFVITQYTETAGLIICLLILGLFQSFISPITLSFIARTYPKEVIGKVSGFTMMFNFAAGILSPYACALLLSTLGTYSSSFIAMITVSIIGGLVGFKLKVKNN</sequence>
<feature type="domain" description="Major facilitator superfamily (MFS) profile" evidence="8">
    <location>
        <begin position="5"/>
        <end position="399"/>
    </location>
</feature>
<keyword evidence="3" id="KW-1003">Cell membrane</keyword>
<dbReference type="PANTHER" id="PTHR23517">
    <property type="entry name" value="RESISTANCE PROTEIN MDTM, PUTATIVE-RELATED-RELATED"/>
    <property type="match status" value="1"/>
</dbReference>
<dbReference type="CDD" id="cd06174">
    <property type="entry name" value="MFS"/>
    <property type="match status" value="1"/>
</dbReference>
<evidence type="ECO:0000313" key="9">
    <source>
        <dbReference type="EMBL" id="TCK71376.1"/>
    </source>
</evidence>
<dbReference type="PANTHER" id="PTHR23517:SF3">
    <property type="entry name" value="INTEGRAL MEMBRANE TRANSPORT PROTEIN"/>
    <property type="match status" value="1"/>
</dbReference>
<keyword evidence="4 7" id="KW-0812">Transmembrane</keyword>
<comment type="caution">
    <text evidence="9">The sequence shown here is derived from an EMBL/GenBank/DDBJ whole genome shotgun (WGS) entry which is preliminary data.</text>
</comment>
<evidence type="ECO:0000256" key="6">
    <source>
        <dbReference type="ARBA" id="ARBA00023136"/>
    </source>
</evidence>
<dbReference type="Pfam" id="PF07690">
    <property type="entry name" value="MFS_1"/>
    <property type="match status" value="1"/>
</dbReference>
<evidence type="ECO:0000256" key="3">
    <source>
        <dbReference type="ARBA" id="ARBA00022475"/>
    </source>
</evidence>
<feature type="transmembrane region" description="Helical" evidence="7">
    <location>
        <begin position="256"/>
        <end position="278"/>
    </location>
</feature>
<evidence type="ECO:0000259" key="8">
    <source>
        <dbReference type="PROSITE" id="PS50850"/>
    </source>
</evidence>
<organism evidence="9 10">
    <name type="scientific">Lonepinella koalarum</name>
    <dbReference type="NCBI Taxonomy" id="53417"/>
    <lineage>
        <taxon>Bacteria</taxon>
        <taxon>Pseudomonadati</taxon>
        <taxon>Pseudomonadota</taxon>
        <taxon>Gammaproteobacteria</taxon>
        <taxon>Pasteurellales</taxon>
        <taxon>Pasteurellaceae</taxon>
        <taxon>Lonepinella</taxon>
    </lineage>
</organism>
<evidence type="ECO:0000313" key="10">
    <source>
        <dbReference type="Proteomes" id="UP000295496"/>
    </source>
</evidence>
<dbReference type="Proteomes" id="UP000295496">
    <property type="component" value="Unassembled WGS sequence"/>
</dbReference>
<protein>
    <submittedName>
        <fullName evidence="9">Sugar phosphate permease</fullName>
    </submittedName>
</protein>
<feature type="transmembrane region" description="Helical" evidence="7">
    <location>
        <begin position="167"/>
        <end position="188"/>
    </location>
</feature>
<evidence type="ECO:0000256" key="7">
    <source>
        <dbReference type="SAM" id="Phobius"/>
    </source>
</evidence>
<dbReference type="Gene3D" id="1.20.1250.20">
    <property type="entry name" value="MFS general substrate transporter like domains"/>
    <property type="match status" value="2"/>
</dbReference>
<dbReference type="AlphaFoldDB" id="A0A4R1L0H7"/>
<keyword evidence="5 7" id="KW-1133">Transmembrane helix</keyword>